<dbReference type="GO" id="GO:0007165">
    <property type="term" value="P:signal transduction"/>
    <property type="evidence" value="ECO:0007669"/>
    <property type="project" value="UniProtKB-KW"/>
</dbReference>
<proteinExistence type="inferred from homology"/>
<keyword evidence="3 10" id="KW-0716">Sensory transduction</keyword>
<evidence type="ECO:0000256" key="1">
    <source>
        <dbReference type="ARBA" id="ARBA00004651"/>
    </source>
</evidence>
<dbReference type="GO" id="GO:0004984">
    <property type="term" value="F:olfactory receptor activity"/>
    <property type="evidence" value="ECO:0007669"/>
    <property type="project" value="InterPro"/>
</dbReference>
<comment type="similarity">
    <text evidence="10">Belongs to the insect chemoreceptor superfamily. Heteromeric odorant receptor channel (TC 1.A.69) family.</text>
</comment>
<evidence type="ECO:0000313" key="11">
    <source>
        <dbReference type="EMBL" id="OXU26938.1"/>
    </source>
</evidence>
<evidence type="ECO:0000256" key="7">
    <source>
        <dbReference type="ARBA" id="ARBA00023136"/>
    </source>
</evidence>
<keyword evidence="4 10" id="KW-0812">Transmembrane</keyword>
<evidence type="ECO:0000256" key="2">
    <source>
        <dbReference type="ARBA" id="ARBA00022475"/>
    </source>
</evidence>
<sequence>MNISGSEQTILAKYKNDLQKASKLLTWNRRLLSLLGLWPESPMDLLFCASAIYYVFYLGLTFVSFVLYLKKKILNVSIFIALLSYSHISARLLLLRRHNRTFGVLFAEMKQDFELRNYKSDQELRVFLKYNKLAKSMIKFLLFCSTFFAIVFYVKPLLMTYNIHRAIRKLHRNATAPFVLAQNSFYQFYKITTVKKYAINYVSVLPFSVLTGFINCATDCLVLTIGCHLSGRLAALSHRIRNVEFCNGSQEFKAVIRLHQQVLRIGDMVENSLNTLMTCHILTAGVIMCFILYKTLIYLRPGKRIHLIHIVILLSLNIVRLYSHCCVGEFLMQESRVVHEAFYECKWYTMLLQDRKLIVLNLLRSQRPIRFAARGLGTFSIELFSEVQYSIYNHMCSEKYLSIFPTMIFLGTKIITRLLISSEERYLKCMANQTLCKALNYGSTFYETK</sequence>
<name>A0A232F8Z7_9HYME</name>
<feature type="transmembrane region" description="Helical" evidence="10">
    <location>
        <begin position="73"/>
        <end position="94"/>
    </location>
</feature>
<comment type="subcellular location">
    <subcellularLocation>
        <location evidence="1 10">Cell membrane</location>
        <topology evidence="1 10">Multi-pass membrane protein</topology>
    </subcellularLocation>
</comment>
<evidence type="ECO:0000256" key="9">
    <source>
        <dbReference type="ARBA" id="ARBA00023224"/>
    </source>
</evidence>
<keyword evidence="8 10" id="KW-0675">Receptor</keyword>
<feature type="transmembrane region" description="Helical" evidence="10">
    <location>
        <begin position="45"/>
        <end position="67"/>
    </location>
</feature>
<keyword evidence="7 10" id="KW-0472">Membrane</keyword>
<evidence type="ECO:0000256" key="8">
    <source>
        <dbReference type="ARBA" id="ARBA00023170"/>
    </source>
</evidence>
<evidence type="ECO:0000256" key="10">
    <source>
        <dbReference type="RuleBase" id="RU351113"/>
    </source>
</evidence>
<evidence type="ECO:0000313" key="12">
    <source>
        <dbReference type="Proteomes" id="UP000215335"/>
    </source>
</evidence>
<protein>
    <recommendedName>
        <fullName evidence="10">Odorant receptor</fullName>
    </recommendedName>
</protein>
<feature type="transmembrane region" description="Helical" evidence="10">
    <location>
        <begin position="273"/>
        <end position="293"/>
    </location>
</feature>
<evidence type="ECO:0000256" key="6">
    <source>
        <dbReference type="ARBA" id="ARBA00022989"/>
    </source>
</evidence>
<dbReference type="STRING" id="543379.A0A232F8Z7"/>
<dbReference type="OrthoDB" id="8185860at2759"/>
<keyword evidence="12" id="KW-1185">Reference proteome</keyword>
<dbReference type="PANTHER" id="PTHR21137">
    <property type="entry name" value="ODORANT RECEPTOR"/>
    <property type="match status" value="1"/>
</dbReference>
<evidence type="ECO:0000256" key="3">
    <source>
        <dbReference type="ARBA" id="ARBA00022606"/>
    </source>
</evidence>
<feature type="transmembrane region" description="Helical" evidence="10">
    <location>
        <begin position="305"/>
        <end position="323"/>
    </location>
</feature>
<dbReference type="PANTHER" id="PTHR21137:SF35">
    <property type="entry name" value="ODORANT RECEPTOR 19A-RELATED"/>
    <property type="match status" value="1"/>
</dbReference>
<organism evidence="11 12">
    <name type="scientific">Trichomalopsis sarcophagae</name>
    <dbReference type="NCBI Taxonomy" id="543379"/>
    <lineage>
        <taxon>Eukaryota</taxon>
        <taxon>Metazoa</taxon>
        <taxon>Ecdysozoa</taxon>
        <taxon>Arthropoda</taxon>
        <taxon>Hexapoda</taxon>
        <taxon>Insecta</taxon>
        <taxon>Pterygota</taxon>
        <taxon>Neoptera</taxon>
        <taxon>Endopterygota</taxon>
        <taxon>Hymenoptera</taxon>
        <taxon>Apocrita</taxon>
        <taxon>Proctotrupomorpha</taxon>
        <taxon>Chalcidoidea</taxon>
        <taxon>Pteromalidae</taxon>
        <taxon>Pteromalinae</taxon>
        <taxon>Trichomalopsis</taxon>
    </lineage>
</organism>
<gene>
    <name evidence="11" type="ORF">TSAR_013828</name>
</gene>
<reference evidence="11 12" key="1">
    <citation type="journal article" date="2017" name="Curr. Biol.">
        <title>The Evolution of Venom by Co-option of Single-Copy Genes.</title>
        <authorList>
            <person name="Martinson E.O."/>
            <person name="Mrinalini"/>
            <person name="Kelkar Y.D."/>
            <person name="Chang C.H."/>
            <person name="Werren J.H."/>
        </authorList>
    </citation>
    <scope>NUCLEOTIDE SEQUENCE [LARGE SCALE GENOMIC DNA]</scope>
    <source>
        <strain evidence="11 12">Alberta</strain>
        <tissue evidence="11">Whole body</tissue>
    </source>
</reference>
<keyword evidence="6 10" id="KW-1133">Transmembrane helix</keyword>
<dbReference type="InterPro" id="IPR004117">
    <property type="entry name" value="7tm6_olfct_rcpt"/>
</dbReference>
<feature type="transmembrane region" description="Helical" evidence="10">
    <location>
        <begin position="137"/>
        <end position="154"/>
    </location>
</feature>
<keyword evidence="5 10" id="KW-0552">Olfaction</keyword>
<dbReference type="Proteomes" id="UP000215335">
    <property type="component" value="Unassembled WGS sequence"/>
</dbReference>
<comment type="caution">
    <text evidence="11">The sequence shown here is derived from an EMBL/GenBank/DDBJ whole genome shotgun (WGS) entry which is preliminary data.</text>
</comment>
<dbReference type="Pfam" id="PF02949">
    <property type="entry name" value="7tm_6"/>
    <property type="match status" value="1"/>
</dbReference>
<keyword evidence="9 10" id="KW-0807">Transducer</keyword>
<evidence type="ECO:0000256" key="4">
    <source>
        <dbReference type="ARBA" id="ARBA00022692"/>
    </source>
</evidence>
<dbReference type="EMBL" id="NNAY01000694">
    <property type="protein sequence ID" value="OXU26938.1"/>
    <property type="molecule type" value="Genomic_DNA"/>
</dbReference>
<dbReference type="GO" id="GO:0005886">
    <property type="term" value="C:plasma membrane"/>
    <property type="evidence" value="ECO:0007669"/>
    <property type="project" value="UniProtKB-SubCell"/>
</dbReference>
<comment type="caution">
    <text evidence="10">Lacks conserved residue(s) required for the propagation of feature annotation.</text>
</comment>
<accession>A0A232F8Z7</accession>
<keyword evidence="2" id="KW-1003">Cell membrane</keyword>
<dbReference type="GO" id="GO:0005549">
    <property type="term" value="F:odorant binding"/>
    <property type="evidence" value="ECO:0007669"/>
    <property type="project" value="InterPro"/>
</dbReference>
<evidence type="ECO:0000256" key="5">
    <source>
        <dbReference type="ARBA" id="ARBA00022725"/>
    </source>
</evidence>
<dbReference type="AlphaFoldDB" id="A0A232F8Z7"/>